<name>A0A151Y3A6_9GAMM</name>
<dbReference type="Proteomes" id="UP000076276">
    <property type="component" value="Unassembled WGS sequence"/>
</dbReference>
<feature type="transmembrane region" description="Helical" evidence="1">
    <location>
        <begin position="23"/>
        <end position="41"/>
    </location>
</feature>
<gene>
    <name evidence="2" type="ORF">AZH43_09990</name>
</gene>
<evidence type="ECO:0000256" key="1">
    <source>
        <dbReference type="SAM" id="Phobius"/>
    </source>
</evidence>
<accession>A0A151Y3A6</accession>
<keyword evidence="1" id="KW-0472">Membrane</keyword>
<feature type="transmembrane region" description="Helical" evidence="1">
    <location>
        <begin position="53"/>
        <end position="75"/>
    </location>
</feature>
<evidence type="ECO:0000313" key="3">
    <source>
        <dbReference type="Proteomes" id="UP000076276"/>
    </source>
</evidence>
<dbReference type="EMBL" id="LUAW01000015">
    <property type="protein sequence ID" value="KYQ72496.1"/>
    <property type="molecule type" value="Genomic_DNA"/>
</dbReference>
<evidence type="ECO:0000313" key="2">
    <source>
        <dbReference type="EMBL" id="KYQ72496.1"/>
    </source>
</evidence>
<comment type="caution">
    <text evidence="2">The sequence shown here is derived from an EMBL/GenBank/DDBJ whole genome shotgun (WGS) entry which is preliminary data.</text>
</comment>
<protein>
    <submittedName>
        <fullName evidence="2">Uncharacterized protein</fullName>
    </submittedName>
</protein>
<keyword evidence="1" id="KW-0812">Transmembrane</keyword>
<feature type="transmembrane region" description="Helical" evidence="1">
    <location>
        <begin position="87"/>
        <end position="115"/>
    </location>
</feature>
<organism evidence="2 3">
    <name type="scientific">Acinetobacter pragensis</name>
    <dbReference type="NCBI Taxonomy" id="1806892"/>
    <lineage>
        <taxon>Bacteria</taxon>
        <taxon>Pseudomonadati</taxon>
        <taxon>Pseudomonadota</taxon>
        <taxon>Gammaproteobacteria</taxon>
        <taxon>Moraxellales</taxon>
        <taxon>Moraxellaceae</taxon>
        <taxon>Acinetobacter</taxon>
    </lineage>
</organism>
<sequence>MYFWNVNKLVEDLRLNKVSEVDFKNYYIASTIIIFFSYLALTLTPESSASEAWASFILQVGLLMSWMNAIFKVNGGEKGRDFLKRIIALYLPITLQSFALFIVIGVVLNVILPFFSSNLDEAAFKQFNIIKDLIFEVILSTYIYWRIYKAVKQINHPK</sequence>
<dbReference type="STRING" id="1806892.AZH43_09990"/>
<keyword evidence="3" id="KW-1185">Reference proteome</keyword>
<keyword evidence="1" id="KW-1133">Transmembrane helix</keyword>
<dbReference type="OrthoDB" id="5900216at2"/>
<reference evidence="2 3" key="1">
    <citation type="submission" date="2016-03" db="EMBL/GenBank/DDBJ databases">
        <title>Acinetobacter genomospecies 28 strain ANC 4149.</title>
        <authorList>
            <person name="Radolfova-Krizova L."/>
            <person name="Nemec A."/>
        </authorList>
    </citation>
    <scope>NUCLEOTIDE SEQUENCE [LARGE SCALE GENOMIC DNA]</scope>
    <source>
        <strain evidence="2 3">ANC 4149</strain>
    </source>
</reference>
<feature type="transmembrane region" description="Helical" evidence="1">
    <location>
        <begin position="127"/>
        <end position="145"/>
    </location>
</feature>
<dbReference type="AlphaFoldDB" id="A0A151Y3A6"/>
<proteinExistence type="predicted"/>
<dbReference type="RefSeq" id="WP_067667959.1">
    <property type="nucleotide sequence ID" value="NZ_CBCSIK010000009.1"/>
</dbReference>